<sequence>MDMMAMVSTMLAAQQGALQSNIAATLTRQNADMEKSTVLTLLGAGQPSLANVGPGVGGNLNVTA</sequence>
<organism evidence="1 2">
    <name type="scientific">Bradyrhizobium agreste</name>
    <dbReference type="NCBI Taxonomy" id="2751811"/>
    <lineage>
        <taxon>Bacteria</taxon>
        <taxon>Pseudomonadati</taxon>
        <taxon>Pseudomonadota</taxon>
        <taxon>Alphaproteobacteria</taxon>
        <taxon>Hyphomicrobiales</taxon>
        <taxon>Nitrobacteraceae</taxon>
        <taxon>Bradyrhizobium</taxon>
    </lineage>
</organism>
<gene>
    <name evidence="1" type="ORF">HZZ13_15020</name>
</gene>
<reference evidence="1 2" key="1">
    <citation type="submission" date="2020-07" db="EMBL/GenBank/DDBJ databases">
        <title>Bradyrhizobium diversity isolated from nodules of indigenous legumes of Western Australia.</title>
        <authorList>
            <person name="Klepa M.S."/>
        </authorList>
    </citation>
    <scope>NUCLEOTIDE SEQUENCE [LARGE SCALE GENOMIC DNA]</scope>
    <source>
        <strain evidence="1 2">CNPSo 4010</strain>
    </source>
</reference>
<name>A0ABS0PQ98_9BRAD</name>
<dbReference type="EMBL" id="JACCHP010000009">
    <property type="protein sequence ID" value="MBH5399077.1"/>
    <property type="molecule type" value="Genomic_DNA"/>
</dbReference>
<evidence type="ECO:0000313" key="2">
    <source>
        <dbReference type="Proteomes" id="UP000807370"/>
    </source>
</evidence>
<dbReference type="Proteomes" id="UP000807370">
    <property type="component" value="Unassembled WGS sequence"/>
</dbReference>
<dbReference type="RefSeq" id="WP_197960348.1">
    <property type="nucleotide sequence ID" value="NZ_JACCHP010000009.1"/>
</dbReference>
<comment type="caution">
    <text evidence="1">The sequence shown here is derived from an EMBL/GenBank/DDBJ whole genome shotgun (WGS) entry which is preliminary data.</text>
</comment>
<protein>
    <recommendedName>
        <fullName evidence="3">Motility protein</fullName>
    </recommendedName>
</protein>
<accession>A0ABS0PQ98</accession>
<evidence type="ECO:0008006" key="3">
    <source>
        <dbReference type="Google" id="ProtNLM"/>
    </source>
</evidence>
<evidence type="ECO:0000313" key="1">
    <source>
        <dbReference type="EMBL" id="MBH5399077.1"/>
    </source>
</evidence>
<keyword evidence="2" id="KW-1185">Reference proteome</keyword>
<proteinExistence type="predicted"/>